<keyword evidence="1" id="KW-0863">Zinc-finger</keyword>
<evidence type="ECO:0000313" key="5">
    <source>
        <dbReference type="Proteomes" id="UP000289340"/>
    </source>
</evidence>
<dbReference type="SMART" id="SM00343">
    <property type="entry name" value="ZnF_C2HC"/>
    <property type="match status" value="1"/>
</dbReference>
<dbReference type="GO" id="GO:0003676">
    <property type="term" value="F:nucleic acid binding"/>
    <property type="evidence" value="ECO:0007669"/>
    <property type="project" value="InterPro"/>
</dbReference>
<dbReference type="AlphaFoldDB" id="A0A445L9G9"/>
<protein>
    <recommendedName>
        <fullName evidence="3">CCHC-type domain-containing protein</fullName>
    </recommendedName>
</protein>
<keyword evidence="5" id="KW-1185">Reference proteome</keyword>
<evidence type="ECO:0000256" key="1">
    <source>
        <dbReference type="PROSITE-ProRule" id="PRU00047"/>
    </source>
</evidence>
<dbReference type="SUPFAM" id="SSF57756">
    <property type="entry name" value="Retrovirus zinc finger-like domains"/>
    <property type="match status" value="1"/>
</dbReference>
<keyword evidence="1" id="KW-0862">Zinc</keyword>
<dbReference type="InterPro" id="IPR001878">
    <property type="entry name" value="Znf_CCHC"/>
</dbReference>
<dbReference type="PROSITE" id="PS50158">
    <property type="entry name" value="ZF_CCHC"/>
    <property type="match status" value="1"/>
</dbReference>
<evidence type="ECO:0000313" key="4">
    <source>
        <dbReference type="EMBL" id="RZC19873.1"/>
    </source>
</evidence>
<dbReference type="EMBL" id="QZWG01000003">
    <property type="protein sequence ID" value="RZC19873.1"/>
    <property type="molecule type" value="Genomic_DNA"/>
</dbReference>
<feature type="domain" description="CCHC-type" evidence="3">
    <location>
        <begin position="102"/>
        <end position="117"/>
    </location>
</feature>
<name>A0A445L9G9_GLYSO</name>
<feature type="region of interest" description="Disordered" evidence="2">
    <location>
        <begin position="169"/>
        <end position="191"/>
    </location>
</feature>
<comment type="caution">
    <text evidence="4">The sequence shown here is derived from an EMBL/GenBank/DDBJ whole genome shotgun (WGS) entry which is preliminary data.</text>
</comment>
<dbReference type="Proteomes" id="UP000289340">
    <property type="component" value="Chromosome 3"/>
</dbReference>
<reference evidence="4 5" key="1">
    <citation type="submission" date="2018-09" db="EMBL/GenBank/DDBJ databases">
        <title>A high-quality reference genome of wild soybean provides a powerful tool to mine soybean genomes.</title>
        <authorList>
            <person name="Xie M."/>
            <person name="Chung C.Y.L."/>
            <person name="Li M.-W."/>
            <person name="Wong F.-L."/>
            <person name="Chan T.-F."/>
            <person name="Lam H.-M."/>
        </authorList>
    </citation>
    <scope>NUCLEOTIDE SEQUENCE [LARGE SCALE GENOMIC DNA]</scope>
    <source>
        <strain evidence="5">cv. W05</strain>
        <tissue evidence="4">Hypocotyl of etiolated seedlings</tissue>
    </source>
</reference>
<evidence type="ECO:0000256" key="2">
    <source>
        <dbReference type="SAM" id="MobiDB-lite"/>
    </source>
</evidence>
<dbReference type="Pfam" id="PF00098">
    <property type="entry name" value="zf-CCHC"/>
    <property type="match status" value="1"/>
</dbReference>
<sequence length="246" mass="28134">MIGCFLTILNELHYPDDGTKKGKSLAPTIQRPKHNSVFKELLSKALAINDTLEEESNNDDSDEEDDEISLITRKMWKNKNSSSFNNSSRRSFHKKEKSSIICYECKKPGHFKSECPDLEKSKDKKNKLFKSKKKSLMSTWEALDDSSFDEDSEEEANLCLIVDASTSKAKPTLDGSSDNEDHQPDNTINSDGEEIILKSRQDLIKGYNKLLSTSARIYKAYREQNKHEDHKKIQQAHVVDFVLEIN</sequence>
<dbReference type="Gene3D" id="4.10.60.10">
    <property type="entry name" value="Zinc finger, CCHC-type"/>
    <property type="match status" value="1"/>
</dbReference>
<dbReference type="GO" id="GO:0008270">
    <property type="term" value="F:zinc ion binding"/>
    <property type="evidence" value="ECO:0007669"/>
    <property type="project" value="UniProtKB-KW"/>
</dbReference>
<evidence type="ECO:0000259" key="3">
    <source>
        <dbReference type="PROSITE" id="PS50158"/>
    </source>
</evidence>
<dbReference type="InterPro" id="IPR036875">
    <property type="entry name" value="Znf_CCHC_sf"/>
</dbReference>
<organism evidence="4 5">
    <name type="scientific">Glycine soja</name>
    <name type="common">Wild soybean</name>
    <dbReference type="NCBI Taxonomy" id="3848"/>
    <lineage>
        <taxon>Eukaryota</taxon>
        <taxon>Viridiplantae</taxon>
        <taxon>Streptophyta</taxon>
        <taxon>Embryophyta</taxon>
        <taxon>Tracheophyta</taxon>
        <taxon>Spermatophyta</taxon>
        <taxon>Magnoliopsida</taxon>
        <taxon>eudicotyledons</taxon>
        <taxon>Gunneridae</taxon>
        <taxon>Pentapetalae</taxon>
        <taxon>rosids</taxon>
        <taxon>fabids</taxon>
        <taxon>Fabales</taxon>
        <taxon>Fabaceae</taxon>
        <taxon>Papilionoideae</taxon>
        <taxon>50 kb inversion clade</taxon>
        <taxon>NPAAA clade</taxon>
        <taxon>indigoferoid/millettioid clade</taxon>
        <taxon>Phaseoleae</taxon>
        <taxon>Glycine</taxon>
        <taxon>Glycine subgen. Soja</taxon>
    </lineage>
</organism>
<proteinExistence type="predicted"/>
<gene>
    <name evidence="4" type="ORF">D0Y65_006634</name>
</gene>
<keyword evidence="1" id="KW-0479">Metal-binding</keyword>
<accession>A0A445L9G9</accession>